<organism evidence="3">
    <name type="scientific">Volvox carteri f. nagariensis</name>
    <dbReference type="NCBI Taxonomy" id="3068"/>
    <lineage>
        <taxon>Eukaryota</taxon>
        <taxon>Viridiplantae</taxon>
        <taxon>Chlorophyta</taxon>
        <taxon>core chlorophytes</taxon>
        <taxon>Chlorophyceae</taxon>
        <taxon>CS clade</taxon>
        <taxon>Chlamydomonadales</taxon>
        <taxon>Volvocaceae</taxon>
        <taxon>Volvox</taxon>
    </lineage>
</organism>
<dbReference type="Gene3D" id="2.170.270.10">
    <property type="entry name" value="SET domain"/>
    <property type="match status" value="1"/>
</dbReference>
<dbReference type="KEGG" id="vcn:VOLCADRAFT_86334"/>
<feature type="compositionally biased region" description="Pro residues" evidence="1">
    <location>
        <begin position="638"/>
        <end position="649"/>
    </location>
</feature>
<name>D8TIH9_VOLCA</name>
<feature type="compositionally biased region" description="Basic and acidic residues" evidence="1">
    <location>
        <begin position="814"/>
        <end position="830"/>
    </location>
</feature>
<evidence type="ECO:0000313" key="3">
    <source>
        <dbReference type="Proteomes" id="UP000001058"/>
    </source>
</evidence>
<feature type="compositionally biased region" description="Pro residues" evidence="1">
    <location>
        <begin position="161"/>
        <end position="175"/>
    </location>
</feature>
<feature type="compositionally biased region" description="Low complexity" evidence="1">
    <location>
        <begin position="803"/>
        <end position="813"/>
    </location>
</feature>
<dbReference type="STRING" id="3068.D8TIH9"/>
<accession>D8TIH9</accession>
<feature type="region of interest" description="Disordered" evidence="1">
    <location>
        <begin position="732"/>
        <end position="766"/>
    </location>
</feature>
<feature type="region of interest" description="Disordered" evidence="1">
    <location>
        <begin position="281"/>
        <end position="335"/>
    </location>
</feature>
<feature type="region of interest" description="Disordered" evidence="1">
    <location>
        <begin position="161"/>
        <end position="192"/>
    </location>
</feature>
<dbReference type="Proteomes" id="UP000001058">
    <property type="component" value="Unassembled WGS sequence"/>
</dbReference>
<dbReference type="GeneID" id="9621970"/>
<dbReference type="OrthoDB" id="265717at2759"/>
<feature type="region of interest" description="Disordered" evidence="1">
    <location>
        <begin position="988"/>
        <end position="1008"/>
    </location>
</feature>
<evidence type="ECO:0000313" key="2">
    <source>
        <dbReference type="EMBL" id="EFJ53244.1"/>
    </source>
</evidence>
<dbReference type="InterPro" id="IPR046341">
    <property type="entry name" value="SET_dom_sf"/>
</dbReference>
<dbReference type="SUPFAM" id="SSF82199">
    <property type="entry name" value="SET domain"/>
    <property type="match status" value="1"/>
</dbReference>
<dbReference type="eggNOG" id="KOG2084">
    <property type="taxonomic scope" value="Eukaryota"/>
</dbReference>
<feature type="region of interest" description="Disordered" evidence="1">
    <location>
        <begin position="363"/>
        <end position="417"/>
    </location>
</feature>
<feature type="compositionally biased region" description="Low complexity" evidence="1">
    <location>
        <begin position="284"/>
        <end position="310"/>
    </location>
</feature>
<evidence type="ECO:0008006" key="4">
    <source>
        <dbReference type="Google" id="ProtNLM"/>
    </source>
</evidence>
<evidence type="ECO:0000256" key="1">
    <source>
        <dbReference type="SAM" id="MobiDB-lite"/>
    </source>
</evidence>
<dbReference type="RefSeq" id="XP_002946249.1">
    <property type="nucleotide sequence ID" value="XM_002946203.1"/>
</dbReference>
<feature type="compositionally biased region" description="Polar residues" evidence="1">
    <location>
        <begin position="177"/>
        <end position="191"/>
    </location>
</feature>
<protein>
    <recommendedName>
        <fullName evidence="4">SET domain-containing protein</fullName>
    </recommendedName>
</protein>
<dbReference type="GO" id="GO:0005634">
    <property type="term" value="C:nucleus"/>
    <property type="evidence" value="ECO:0007669"/>
    <property type="project" value="TreeGrafter"/>
</dbReference>
<sequence length="1326" mass="132226">MAKRECLLTGVELRDMGSKGLGFVASGPLQTGTVAIQERPYATSLFPQAYAVTCRTCFGSINTATKGLQSCRRSAFYCSYKCATLDRRAHRDSGECWLYEHAAGLSLAAPLGLQREAILALRHLLLFPPVSASTTAVATATTTAITTATATAATTAVSPAAPPCCSPSAPAPAPAPYSSNPIRQPQHQHQPLSCHEAHLAAGSQVERELASWQAAAVASAVLQPGSGSLERGLSGEGVSGGLDGEVAEAAVAEAEAVAEAAGLGPVPVSCGGGGFPAASNKTRPAAAGVAGPPPSSSTSSESSYESSSSSDDGGVPPHRDQRYCRRRRGNGSNKADDALRAILQLQSIFETWPPYECRAVKSMQPAHGGGGPSRSPVHNDSEAARGGSCGQGQRGRGWDQEGEEGEEEEGERRHVGRRSVTAAAAAAVGVAAAAVATVLSNALEVTLHPPFAVGLIGAGRTTAAAAAAAGPLSVPLALYRSACRINHSCRPTAAYHFRPGAQIRVRLLADLDDGAEITVSYVDLALPRSRRRAQLRDQYGFDCCCERCCGCSASAGRDGGGWAADPSVLKSVAAATADELLGASRQPAAPASVSDGAATAAASAAWSAAAAPAAVAELSLEQRLQLLVRDCGDMLLWQPPPPPRPPPPPQHHHHHQRQGGGGSSTAERAFSALIRGLDELLEEAKCAPAPAPAPVSRGTLGGKWGGRAATTTTVNATPTAADLQLSIGEVVPGPGPGPGFAAGGPSGGGDDGGGDDGGASGPASMFRPQQHAAGLDAFALLASAARRCARVATFAAAAATASPGPDEAAAAAADGERPRKGAEEAGKDGDVGGGPAEGLGRAVGVSWWARAVCASLAGAAAAERLLAADPALLQLAAASWSDAASTVCEMLSEIFAAAMPDAVDPPATATATATTATATAATATAATAAAPSPAAAGPSAGPSRGCPCEELHKVWNPCRHSGQQCTGPAAAGRSAAVTVAAAGVPSRYHGGGGGSSGGGGGGGGGVATTTTMVMTTTATVRSFSGGGERRWSWSELVMCGANGGISAAGAAGAAGEAGEARSGGGSVEAAPGAGWLVMMIMMITVIMTGGIVNATGSGEDMDLSRGGTPRGRGRSREGLEGTVMAQTAVPTSALLVGGVRWRRLGAPACTAAACGAVFRVCRRLGEEEDLGGGPGELGPRAGDRHQPGVAAVAAAALDDWLGGVGLSPSSLAAEDADMGSPASCGTGAAAAEARRREERYGGGGDAAATAASAVEAAAGVVAVAAAHSLARVHLLLRVLLGEAHGACEAAQFLPFFVQHLPYEVAAELTQLASALLNRVHVPYVPL</sequence>
<dbReference type="EMBL" id="GL378323">
    <property type="protein sequence ID" value="EFJ53244.1"/>
    <property type="molecule type" value="Genomic_DNA"/>
</dbReference>
<feature type="compositionally biased region" description="Gly residues" evidence="1">
    <location>
        <begin position="989"/>
        <end position="1006"/>
    </location>
</feature>
<feature type="region of interest" description="Disordered" evidence="1">
    <location>
        <begin position="637"/>
        <end position="665"/>
    </location>
</feature>
<reference evidence="2 3" key="1">
    <citation type="journal article" date="2010" name="Science">
        <title>Genomic analysis of organismal complexity in the multicellular green alga Volvox carteri.</title>
        <authorList>
            <person name="Prochnik S.E."/>
            <person name="Umen J."/>
            <person name="Nedelcu A.M."/>
            <person name="Hallmann A."/>
            <person name="Miller S.M."/>
            <person name="Nishii I."/>
            <person name="Ferris P."/>
            <person name="Kuo A."/>
            <person name="Mitros T."/>
            <person name="Fritz-Laylin L.K."/>
            <person name="Hellsten U."/>
            <person name="Chapman J."/>
            <person name="Simakov O."/>
            <person name="Rensing S.A."/>
            <person name="Terry A."/>
            <person name="Pangilinan J."/>
            <person name="Kapitonov V."/>
            <person name="Jurka J."/>
            <person name="Salamov A."/>
            <person name="Shapiro H."/>
            <person name="Schmutz J."/>
            <person name="Grimwood J."/>
            <person name="Lindquist E."/>
            <person name="Lucas S."/>
            <person name="Grigoriev I.V."/>
            <person name="Schmitt R."/>
            <person name="Kirk D."/>
            <person name="Rokhsar D.S."/>
        </authorList>
    </citation>
    <scope>NUCLEOTIDE SEQUENCE [LARGE SCALE GENOMIC DNA]</scope>
    <source>
        <strain evidence="3">f. Nagariensis / Eve</strain>
    </source>
</reference>
<feature type="region of interest" description="Disordered" evidence="1">
    <location>
        <begin position="803"/>
        <end position="835"/>
    </location>
</feature>
<dbReference type="PANTHER" id="PTHR12197:SF251">
    <property type="entry name" value="EG:BACR7C10.4 PROTEIN"/>
    <property type="match status" value="1"/>
</dbReference>
<feature type="compositionally biased region" description="Acidic residues" evidence="1">
    <location>
        <begin position="400"/>
        <end position="409"/>
    </location>
</feature>
<gene>
    <name evidence="2" type="ORF">VOLCADRAFT_86334</name>
</gene>
<dbReference type="PANTHER" id="PTHR12197">
    <property type="entry name" value="HISTONE-LYSINE N-METHYLTRANSFERASE SMYD"/>
    <property type="match status" value="1"/>
</dbReference>
<feature type="region of interest" description="Disordered" evidence="1">
    <location>
        <begin position="1097"/>
        <end position="1119"/>
    </location>
</feature>
<keyword evidence="3" id="KW-1185">Reference proteome</keyword>
<feature type="compositionally biased region" description="Gly residues" evidence="1">
    <location>
        <begin position="738"/>
        <end position="760"/>
    </location>
</feature>
<dbReference type="CDD" id="cd20071">
    <property type="entry name" value="SET_SMYD"/>
    <property type="match status" value="1"/>
</dbReference>
<proteinExistence type="predicted"/>
<dbReference type="InParanoid" id="D8TIH9"/>
<dbReference type="InterPro" id="IPR050869">
    <property type="entry name" value="H3K4_H4K5_MeTrfase"/>
</dbReference>